<protein>
    <submittedName>
        <fullName evidence="2">Alpha/beta-Hydrolases superfamily protein</fullName>
    </submittedName>
</protein>
<organism evidence="2 3">
    <name type="scientific">Actinidia rufa</name>
    <dbReference type="NCBI Taxonomy" id="165716"/>
    <lineage>
        <taxon>Eukaryota</taxon>
        <taxon>Viridiplantae</taxon>
        <taxon>Streptophyta</taxon>
        <taxon>Embryophyta</taxon>
        <taxon>Tracheophyta</taxon>
        <taxon>Spermatophyta</taxon>
        <taxon>Magnoliopsida</taxon>
        <taxon>eudicotyledons</taxon>
        <taxon>Gunneridae</taxon>
        <taxon>Pentapetalae</taxon>
        <taxon>asterids</taxon>
        <taxon>Ericales</taxon>
        <taxon>Actinidiaceae</taxon>
        <taxon>Actinidia</taxon>
    </lineage>
</organism>
<name>A0A7J0H3D5_9ERIC</name>
<dbReference type="GO" id="GO:0016787">
    <property type="term" value="F:hydrolase activity"/>
    <property type="evidence" value="ECO:0007669"/>
    <property type="project" value="UniProtKB-KW"/>
</dbReference>
<evidence type="ECO:0000313" key="2">
    <source>
        <dbReference type="EMBL" id="GFZ17559.1"/>
    </source>
</evidence>
<dbReference type="PANTHER" id="PTHR47914">
    <property type="entry name" value="ALPHA/BETA-HYDROLASES SUPERFAMILY PROTEIN"/>
    <property type="match status" value="1"/>
</dbReference>
<dbReference type="Proteomes" id="UP000585474">
    <property type="component" value="Unassembled WGS sequence"/>
</dbReference>
<reference evidence="2 3" key="1">
    <citation type="submission" date="2019-07" db="EMBL/GenBank/DDBJ databases">
        <title>De Novo Assembly of kiwifruit Actinidia rufa.</title>
        <authorList>
            <person name="Sugita-Konishi S."/>
            <person name="Sato K."/>
            <person name="Mori E."/>
            <person name="Abe Y."/>
            <person name="Kisaki G."/>
            <person name="Hamano K."/>
            <person name="Suezawa K."/>
            <person name="Otani M."/>
            <person name="Fukuda T."/>
            <person name="Manabe T."/>
            <person name="Gomi K."/>
            <person name="Tabuchi M."/>
            <person name="Akimitsu K."/>
            <person name="Kataoka I."/>
        </authorList>
    </citation>
    <scope>NUCLEOTIDE SEQUENCE [LARGE SCALE GENOMIC DNA]</scope>
    <source>
        <strain evidence="3">cv. Fuchu</strain>
    </source>
</reference>
<evidence type="ECO:0000256" key="1">
    <source>
        <dbReference type="SAM" id="MobiDB-lite"/>
    </source>
</evidence>
<gene>
    <name evidence="2" type="ORF">Acr_26g0008290</name>
</gene>
<sequence length="101" mass="11185">MESRYGLLRGTLRAPAVGWMMYNVLVSNENATPCCILDWPVGSQAVPRGVCRTLCRTRRKNTGSRYVYIGHSQEIKNRDGGSQGNQRSEQVCSGPRSPSPI</sequence>
<proteinExistence type="predicted"/>
<comment type="caution">
    <text evidence="2">The sequence shown here is derived from an EMBL/GenBank/DDBJ whole genome shotgun (WGS) entry which is preliminary data.</text>
</comment>
<keyword evidence="2" id="KW-0378">Hydrolase</keyword>
<accession>A0A7J0H3D5</accession>
<evidence type="ECO:0000313" key="3">
    <source>
        <dbReference type="Proteomes" id="UP000585474"/>
    </source>
</evidence>
<dbReference type="AlphaFoldDB" id="A0A7J0H3D5"/>
<dbReference type="GO" id="GO:0009507">
    <property type="term" value="C:chloroplast"/>
    <property type="evidence" value="ECO:0007669"/>
    <property type="project" value="TreeGrafter"/>
</dbReference>
<keyword evidence="3" id="KW-1185">Reference proteome</keyword>
<dbReference type="PANTHER" id="PTHR47914:SF1">
    <property type="entry name" value="ALPHA_BETA-HYDROLASES SUPERFAMILY PROTEIN"/>
    <property type="match status" value="1"/>
</dbReference>
<dbReference type="EMBL" id="BJWL01000026">
    <property type="protein sequence ID" value="GFZ17559.1"/>
    <property type="molecule type" value="Genomic_DNA"/>
</dbReference>
<feature type="region of interest" description="Disordered" evidence="1">
    <location>
        <begin position="74"/>
        <end position="101"/>
    </location>
</feature>